<keyword evidence="3" id="KW-0812">Transmembrane</keyword>
<reference evidence="5" key="1">
    <citation type="journal article" date="2020" name="mSystems">
        <title>Genome- and Community-Level Interaction Insights into Carbon Utilization and Element Cycling Functions of Hydrothermarchaeota in Hydrothermal Sediment.</title>
        <authorList>
            <person name="Zhou Z."/>
            <person name="Liu Y."/>
            <person name="Xu W."/>
            <person name="Pan J."/>
            <person name="Luo Z.H."/>
            <person name="Li M."/>
        </authorList>
    </citation>
    <scope>NUCLEOTIDE SEQUENCE [LARGE SCALE GENOMIC DNA]</scope>
    <source>
        <strain evidence="5">SpSt-374</strain>
    </source>
</reference>
<keyword evidence="3" id="KW-0472">Membrane</keyword>
<dbReference type="GO" id="GO:0004674">
    <property type="term" value="F:protein serine/threonine kinase activity"/>
    <property type="evidence" value="ECO:0007669"/>
    <property type="project" value="UniProtKB-KW"/>
</dbReference>
<keyword evidence="5" id="KW-0418">Kinase</keyword>
<comment type="caution">
    <text evidence="5">The sequence shown here is derived from an EMBL/GenBank/DDBJ whole genome shotgun (WGS) entry which is preliminary data.</text>
</comment>
<name>A0A7C3VF71_9CYAN</name>
<dbReference type="GO" id="GO:0005524">
    <property type="term" value="F:ATP binding"/>
    <property type="evidence" value="ECO:0007669"/>
    <property type="project" value="UniProtKB-KW"/>
</dbReference>
<dbReference type="Gene3D" id="1.10.510.10">
    <property type="entry name" value="Transferase(Phosphotransferase) domain 1"/>
    <property type="match status" value="1"/>
</dbReference>
<dbReference type="PANTHER" id="PTHR24363:SF7">
    <property type="entry name" value="SERINE_THREONINE-PROTEIN KINASE-LIKE PROTEIN E"/>
    <property type="match status" value="1"/>
</dbReference>
<proteinExistence type="predicted"/>
<evidence type="ECO:0000256" key="3">
    <source>
        <dbReference type="SAM" id="Phobius"/>
    </source>
</evidence>
<evidence type="ECO:0000256" key="1">
    <source>
        <dbReference type="ARBA" id="ARBA00022741"/>
    </source>
</evidence>
<protein>
    <submittedName>
        <fullName evidence="5">Serine/threonine protein kinase</fullName>
    </submittedName>
</protein>
<evidence type="ECO:0000313" key="5">
    <source>
        <dbReference type="EMBL" id="HGF99518.1"/>
    </source>
</evidence>
<dbReference type="PROSITE" id="PS00108">
    <property type="entry name" value="PROTEIN_KINASE_ST"/>
    <property type="match status" value="1"/>
</dbReference>
<evidence type="ECO:0000256" key="2">
    <source>
        <dbReference type="ARBA" id="ARBA00022840"/>
    </source>
</evidence>
<feature type="domain" description="Protein kinase" evidence="4">
    <location>
        <begin position="12"/>
        <end position="276"/>
    </location>
</feature>
<organism evidence="5">
    <name type="scientific">Planktothricoides sp. SpSt-374</name>
    <dbReference type="NCBI Taxonomy" id="2282167"/>
    <lineage>
        <taxon>Bacteria</taxon>
        <taxon>Bacillati</taxon>
        <taxon>Cyanobacteriota</taxon>
        <taxon>Cyanophyceae</taxon>
        <taxon>Oscillatoriophycideae</taxon>
        <taxon>Oscillatoriales</taxon>
        <taxon>Oscillatoriaceae</taxon>
        <taxon>Planktothricoides</taxon>
    </lineage>
</organism>
<accession>A0A7C3VF71</accession>
<dbReference type="Gene3D" id="3.30.200.20">
    <property type="entry name" value="Phosphorylase Kinase, domain 1"/>
    <property type="match status" value="1"/>
</dbReference>
<dbReference type="CDD" id="cd14014">
    <property type="entry name" value="STKc_PknB_like"/>
    <property type="match status" value="1"/>
</dbReference>
<feature type="transmembrane region" description="Helical" evidence="3">
    <location>
        <begin position="338"/>
        <end position="371"/>
    </location>
</feature>
<dbReference type="InterPro" id="IPR011009">
    <property type="entry name" value="Kinase-like_dom_sf"/>
</dbReference>
<dbReference type="PANTHER" id="PTHR24363">
    <property type="entry name" value="SERINE/THREONINE PROTEIN KINASE"/>
    <property type="match status" value="1"/>
</dbReference>
<sequence>MPETGAVLQGRYQLQELLSENPVRETWLATDLTNEERVVVKLLVFGGQKQWENLKLFEREAKVLQNLQHPQIPRYRDYFTIDDNKLWSGLVQDYIPGSSLLQQLDAGKKYTEEEARNIATALLEILTYLHQLSPPVLHRDIKPSNIIFSQDGVVYLVDFGAVQDQGAVAGRSFTVVGTYGYTPLEQFGGQTVPASDLYALGATLVHLLTGVAPGELLAEDLHLQFQDRLSTNLSPYFIAWLEKLTEPQLSQRFRSAQEALSALQSGALSLPTAPFFQPDFTQVKLRKNQRKLEIIIPEPSRQLLEIGKQFCQKVVKVVETGISALQKSTSGSDISSRIFVYILIGLGGVSILSALMQVIMGALPLLIPAFIAISLTEYFERTNIYLDRDADVLAIEHKRLGLTYRTETAVASQIQDVSIFYDNKKFVVGVMITAGSESGSLQQYSFGNLGRKMTEEECIWLAQEIRNWIGIE</sequence>
<dbReference type="EMBL" id="DSPX01000018">
    <property type="protein sequence ID" value="HGF99518.1"/>
    <property type="molecule type" value="Genomic_DNA"/>
</dbReference>
<dbReference type="InterPro" id="IPR008271">
    <property type="entry name" value="Ser/Thr_kinase_AS"/>
</dbReference>
<gene>
    <name evidence="5" type="ORF">ENR15_02305</name>
</gene>
<keyword evidence="1" id="KW-0547">Nucleotide-binding</keyword>
<keyword evidence="2" id="KW-0067">ATP-binding</keyword>
<keyword evidence="3" id="KW-1133">Transmembrane helix</keyword>
<dbReference type="InterPro" id="IPR000719">
    <property type="entry name" value="Prot_kinase_dom"/>
</dbReference>
<dbReference type="SUPFAM" id="SSF56112">
    <property type="entry name" value="Protein kinase-like (PK-like)"/>
    <property type="match status" value="1"/>
</dbReference>
<dbReference type="Pfam" id="PF00069">
    <property type="entry name" value="Pkinase"/>
    <property type="match status" value="1"/>
</dbReference>
<keyword evidence="5" id="KW-0723">Serine/threonine-protein kinase</keyword>
<dbReference type="SMART" id="SM00220">
    <property type="entry name" value="S_TKc"/>
    <property type="match status" value="1"/>
</dbReference>
<dbReference type="PROSITE" id="PS50011">
    <property type="entry name" value="PROTEIN_KINASE_DOM"/>
    <property type="match status" value="1"/>
</dbReference>
<keyword evidence="5" id="KW-0808">Transferase</keyword>
<dbReference type="AlphaFoldDB" id="A0A7C3VF71"/>
<evidence type="ECO:0000259" key="4">
    <source>
        <dbReference type="PROSITE" id="PS50011"/>
    </source>
</evidence>